<accession>A0A5C3MVG6</accession>
<keyword evidence="3" id="KW-1185">Reference proteome</keyword>
<sequence>MVLHQSLRKPLVRSARTCRVRSLFTSKPLVHRPLANPTRILMYSDPSPADFKSQIVEADPPSPCIVAGLSSNWPAREKWKSIRDLVTEETADILVPIELGPKNVGYNVQEPDARQWQRVEVRFRLFVELLESLEWEGAAYVSQLSIDEIPSLKADVHLPFPHAPDLAAPPNLWIGTADTYTPIHRDILGHNLLFQLLGKKVIRVFPPSDKEWLYISEEPFLRNTSLIPFDHAFDATRWPRFHEGVKTWYEATIEPGDAVFIPKGWYHSVRALEESISVNSWFL</sequence>
<proteinExistence type="predicted"/>
<dbReference type="EMBL" id="ML213517">
    <property type="protein sequence ID" value="TFK48933.1"/>
    <property type="molecule type" value="Genomic_DNA"/>
</dbReference>
<reference evidence="2 3" key="1">
    <citation type="journal article" date="2019" name="Nat. Ecol. Evol.">
        <title>Megaphylogeny resolves global patterns of mushroom evolution.</title>
        <authorList>
            <person name="Varga T."/>
            <person name="Krizsan K."/>
            <person name="Foldi C."/>
            <person name="Dima B."/>
            <person name="Sanchez-Garcia M."/>
            <person name="Sanchez-Ramirez S."/>
            <person name="Szollosi G.J."/>
            <person name="Szarkandi J.G."/>
            <person name="Papp V."/>
            <person name="Albert L."/>
            <person name="Andreopoulos W."/>
            <person name="Angelini C."/>
            <person name="Antonin V."/>
            <person name="Barry K.W."/>
            <person name="Bougher N.L."/>
            <person name="Buchanan P."/>
            <person name="Buyck B."/>
            <person name="Bense V."/>
            <person name="Catcheside P."/>
            <person name="Chovatia M."/>
            <person name="Cooper J."/>
            <person name="Damon W."/>
            <person name="Desjardin D."/>
            <person name="Finy P."/>
            <person name="Geml J."/>
            <person name="Haridas S."/>
            <person name="Hughes K."/>
            <person name="Justo A."/>
            <person name="Karasinski D."/>
            <person name="Kautmanova I."/>
            <person name="Kiss B."/>
            <person name="Kocsube S."/>
            <person name="Kotiranta H."/>
            <person name="LaButti K.M."/>
            <person name="Lechner B.E."/>
            <person name="Liimatainen K."/>
            <person name="Lipzen A."/>
            <person name="Lukacs Z."/>
            <person name="Mihaltcheva S."/>
            <person name="Morgado L.N."/>
            <person name="Niskanen T."/>
            <person name="Noordeloos M.E."/>
            <person name="Ohm R.A."/>
            <person name="Ortiz-Santana B."/>
            <person name="Ovrebo C."/>
            <person name="Racz N."/>
            <person name="Riley R."/>
            <person name="Savchenko A."/>
            <person name="Shiryaev A."/>
            <person name="Soop K."/>
            <person name="Spirin V."/>
            <person name="Szebenyi C."/>
            <person name="Tomsovsky M."/>
            <person name="Tulloss R.E."/>
            <person name="Uehling J."/>
            <person name="Grigoriev I.V."/>
            <person name="Vagvolgyi C."/>
            <person name="Papp T."/>
            <person name="Martin F.M."/>
            <person name="Miettinen O."/>
            <person name="Hibbett D.S."/>
            <person name="Nagy L.G."/>
        </authorList>
    </citation>
    <scope>NUCLEOTIDE SEQUENCE [LARGE SCALE GENOMIC DNA]</scope>
    <source>
        <strain evidence="2 3">OMC1185</strain>
    </source>
</reference>
<evidence type="ECO:0000313" key="2">
    <source>
        <dbReference type="EMBL" id="TFK48933.1"/>
    </source>
</evidence>
<organism evidence="2 3">
    <name type="scientific">Heliocybe sulcata</name>
    <dbReference type="NCBI Taxonomy" id="5364"/>
    <lineage>
        <taxon>Eukaryota</taxon>
        <taxon>Fungi</taxon>
        <taxon>Dikarya</taxon>
        <taxon>Basidiomycota</taxon>
        <taxon>Agaricomycotina</taxon>
        <taxon>Agaricomycetes</taxon>
        <taxon>Gloeophyllales</taxon>
        <taxon>Gloeophyllaceae</taxon>
        <taxon>Heliocybe</taxon>
    </lineage>
</organism>
<dbReference type="SMART" id="SM00558">
    <property type="entry name" value="JmjC"/>
    <property type="match status" value="1"/>
</dbReference>
<dbReference type="SUPFAM" id="SSF51197">
    <property type="entry name" value="Clavaminate synthase-like"/>
    <property type="match status" value="1"/>
</dbReference>
<evidence type="ECO:0000259" key="1">
    <source>
        <dbReference type="PROSITE" id="PS51184"/>
    </source>
</evidence>
<dbReference type="STRING" id="5364.A0A5C3MVG6"/>
<dbReference type="PROSITE" id="PS51184">
    <property type="entry name" value="JMJC"/>
    <property type="match status" value="1"/>
</dbReference>
<dbReference type="PANTHER" id="PTHR12461">
    <property type="entry name" value="HYPOXIA-INDUCIBLE FACTOR 1 ALPHA INHIBITOR-RELATED"/>
    <property type="match status" value="1"/>
</dbReference>
<name>A0A5C3MVG6_9AGAM</name>
<gene>
    <name evidence="2" type="ORF">OE88DRAFT_444355</name>
</gene>
<dbReference type="Pfam" id="PF13621">
    <property type="entry name" value="Cupin_8"/>
    <property type="match status" value="1"/>
</dbReference>
<dbReference type="OrthoDB" id="424465at2759"/>
<dbReference type="InterPro" id="IPR041667">
    <property type="entry name" value="Cupin_8"/>
</dbReference>
<dbReference type="Gene3D" id="2.60.120.650">
    <property type="entry name" value="Cupin"/>
    <property type="match status" value="1"/>
</dbReference>
<dbReference type="PANTHER" id="PTHR12461:SF105">
    <property type="entry name" value="HYPOXIA-INDUCIBLE FACTOR 1-ALPHA INHIBITOR"/>
    <property type="match status" value="1"/>
</dbReference>
<dbReference type="AlphaFoldDB" id="A0A5C3MVG6"/>
<feature type="domain" description="JmjC" evidence="1">
    <location>
        <begin position="147"/>
        <end position="283"/>
    </location>
</feature>
<dbReference type="Proteomes" id="UP000305948">
    <property type="component" value="Unassembled WGS sequence"/>
</dbReference>
<evidence type="ECO:0000313" key="3">
    <source>
        <dbReference type="Proteomes" id="UP000305948"/>
    </source>
</evidence>
<dbReference type="InterPro" id="IPR003347">
    <property type="entry name" value="JmjC_dom"/>
</dbReference>
<protein>
    <submittedName>
        <fullName evidence="2">Clavaminate synthase-like protein</fullName>
    </submittedName>
</protein>